<proteinExistence type="predicted"/>
<protein>
    <submittedName>
        <fullName evidence="1">Uncharacterized protein</fullName>
    </submittedName>
</protein>
<keyword evidence="2" id="KW-1185">Reference proteome</keyword>
<name>A0A392S4Z8_9FABA</name>
<dbReference type="Proteomes" id="UP000265520">
    <property type="component" value="Unassembled WGS sequence"/>
</dbReference>
<sequence>SIRVSEWRLSKLYMGEDVGRHYVGMRPVRM</sequence>
<evidence type="ECO:0000313" key="1">
    <source>
        <dbReference type="EMBL" id="MCI43749.1"/>
    </source>
</evidence>
<dbReference type="AlphaFoldDB" id="A0A392S4Z8"/>
<accession>A0A392S4Z8</accession>
<evidence type="ECO:0000313" key="2">
    <source>
        <dbReference type="Proteomes" id="UP000265520"/>
    </source>
</evidence>
<reference evidence="1 2" key="1">
    <citation type="journal article" date="2018" name="Front. Plant Sci.">
        <title>Red Clover (Trifolium pratense) and Zigzag Clover (T. medium) - A Picture of Genomic Similarities and Differences.</title>
        <authorList>
            <person name="Dluhosova J."/>
            <person name="Istvanek J."/>
            <person name="Nedelnik J."/>
            <person name="Repkova J."/>
        </authorList>
    </citation>
    <scope>NUCLEOTIDE SEQUENCE [LARGE SCALE GENOMIC DNA]</scope>
    <source>
        <strain evidence="2">cv. 10/8</strain>
        <tissue evidence="1">Leaf</tissue>
    </source>
</reference>
<organism evidence="1 2">
    <name type="scientific">Trifolium medium</name>
    <dbReference type="NCBI Taxonomy" id="97028"/>
    <lineage>
        <taxon>Eukaryota</taxon>
        <taxon>Viridiplantae</taxon>
        <taxon>Streptophyta</taxon>
        <taxon>Embryophyta</taxon>
        <taxon>Tracheophyta</taxon>
        <taxon>Spermatophyta</taxon>
        <taxon>Magnoliopsida</taxon>
        <taxon>eudicotyledons</taxon>
        <taxon>Gunneridae</taxon>
        <taxon>Pentapetalae</taxon>
        <taxon>rosids</taxon>
        <taxon>fabids</taxon>
        <taxon>Fabales</taxon>
        <taxon>Fabaceae</taxon>
        <taxon>Papilionoideae</taxon>
        <taxon>50 kb inversion clade</taxon>
        <taxon>NPAAA clade</taxon>
        <taxon>Hologalegina</taxon>
        <taxon>IRL clade</taxon>
        <taxon>Trifolieae</taxon>
        <taxon>Trifolium</taxon>
    </lineage>
</organism>
<dbReference type="EMBL" id="LXQA010321557">
    <property type="protein sequence ID" value="MCI43749.1"/>
    <property type="molecule type" value="Genomic_DNA"/>
</dbReference>
<feature type="non-terminal residue" evidence="1">
    <location>
        <position position="1"/>
    </location>
</feature>
<comment type="caution">
    <text evidence="1">The sequence shown here is derived from an EMBL/GenBank/DDBJ whole genome shotgun (WGS) entry which is preliminary data.</text>
</comment>